<dbReference type="OrthoDB" id="15433at2759"/>
<dbReference type="SUPFAM" id="SSF56214">
    <property type="entry name" value="4'-phosphopantetheinyl transferase"/>
    <property type="match status" value="1"/>
</dbReference>
<dbReference type="GO" id="GO:0008897">
    <property type="term" value="F:holo-[acyl-carrier-protein] synthase activity"/>
    <property type="evidence" value="ECO:0007669"/>
    <property type="project" value="InterPro"/>
</dbReference>
<dbReference type="Pfam" id="PF01648">
    <property type="entry name" value="ACPS"/>
    <property type="match status" value="1"/>
</dbReference>
<dbReference type="InterPro" id="IPR037143">
    <property type="entry name" value="4-PPantetheinyl_Trfase_dom_sf"/>
</dbReference>
<evidence type="ECO:0000259" key="2">
    <source>
        <dbReference type="Pfam" id="PF01648"/>
    </source>
</evidence>
<reference evidence="3" key="1">
    <citation type="submission" date="2020-01" db="EMBL/GenBank/DDBJ databases">
        <authorList>
            <consortium name="DOE Joint Genome Institute"/>
            <person name="Haridas S."/>
            <person name="Albert R."/>
            <person name="Binder M."/>
            <person name="Bloem J."/>
            <person name="Labutti K."/>
            <person name="Salamov A."/>
            <person name="Andreopoulos B."/>
            <person name="Baker S.E."/>
            <person name="Barry K."/>
            <person name="Bills G."/>
            <person name="Bluhm B.H."/>
            <person name="Cannon C."/>
            <person name="Castanera R."/>
            <person name="Culley D.E."/>
            <person name="Daum C."/>
            <person name="Ezra D."/>
            <person name="Gonzalez J.B."/>
            <person name="Henrissat B."/>
            <person name="Kuo A."/>
            <person name="Liang C."/>
            <person name="Lipzen A."/>
            <person name="Lutzoni F."/>
            <person name="Magnuson J."/>
            <person name="Mondo S."/>
            <person name="Nolan M."/>
            <person name="Ohm R."/>
            <person name="Pangilinan J."/>
            <person name="Park H.-J."/>
            <person name="Ramirez L."/>
            <person name="Alfaro M."/>
            <person name="Sun H."/>
            <person name="Tritt A."/>
            <person name="Yoshinaga Y."/>
            <person name="Zwiers L.-H."/>
            <person name="Turgeon B.G."/>
            <person name="Goodwin S.B."/>
            <person name="Spatafora J.W."/>
            <person name="Crous P.W."/>
            <person name="Grigoriev I.V."/>
        </authorList>
    </citation>
    <scope>NUCLEOTIDE SEQUENCE</scope>
    <source>
        <strain evidence="3">P77</strain>
    </source>
</reference>
<keyword evidence="4" id="KW-1185">Reference proteome</keyword>
<dbReference type="GO" id="GO:0000287">
    <property type="term" value="F:magnesium ion binding"/>
    <property type="evidence" value="ECO:0007669"/>
    <property type="project" value="InterPro"/>
</dbReference>
<evidence type="ECO:0000313" key="4">
    <source>
        <dbReference type="Proteomes" id="UP000800040"/>
    </source>
</evidence>
<name>A0A6A5JZQ6_9PLEO</name>
<evidence type="ECO:0000313" key="3">
    <source>
        <dbReference type="EMBL" id="KAF1830029.1"/>
    </source>
</evidence>
<evidence type="ECO:0000256" key="1">
    <source>
        <dbReference type="ARBA" id="ARBA00022679"/>
    </source>
</evidence>
<dbReference type="AlphaFoldDB" id="A0A6A5JZQ6"/>
<dbReference type="InterPro" id="IPR008278">
    <property type="entry name" value="4-PPantetheinyl_Trfase_dom"/>
</dbReference>
<feature type="non-terminal residue" evidence="3">
    <location>
        <position position="181"/>
    </location>
</feature>
<organism evidence="3 4">
    <name type="scientific">Decorospora gaudefroyi</name>
    <dbReference type="NCBI Taxonomy" id="184978"/>
    <lineage>
        <taxon>Eukaryota</taxon>
        <taxon>Fungi</taxon>
        <taxon>Dikarya</taxon>
        <taxon>Ascomycota</taxon>
        <taxon>Pezizomycotina</taxon>
        <taxon>Dothideomycetes</taxon>
        <taxon>Pleosporomycetidae</taxon>
        <taxon>Pleosporales</taxon>
        <taxon>Pleosporineae</taxon>
        <taxon>Pleosporaceae</taxon>
        <taxon>Decorospora</taxon>
    </lineage>
</organism>
<sequence length="181" mass="20606">MPPRPFPLPLRVGTDICSVARVRAIITRGKDNEPQSSLLQFMNRIFTDLEQHYFWQRFAPVENILSNPDVASQYLAGRYVERFAAKEAVRKACVHLDSNSKGFRRIIILPVTDPEPDEPRSPRPQGLILDKAYYNPYNKDKSELGIVRKTQRRPRISELNGQLCEVSISHDGDFATAVAIV</sequence>
<dbReference type="Proteomes" id="UP000800040">
    <property type="component" value="Unassembled WGS sequence"/>
</dbReference>
<gene>
    <name evidence="3" type="ORF">BDW02DRAFT_508536</name>
</gene>
<dbReference type="EMBL" id="ML975413">
    <property type="protein sequence ID" value="KAF1830029.1"/>
    <property type="molecule type" value="Genomic_DNA"/>
</dbReference>
<dbReference type="Gene3D" id="3.90.470.20">
    <property type="entry name" value="4'-phosphopantetheinyl transferase domain"/>
    <property type="match status" value="1"/>
</dbReference>
<accession>A0A6A5JZQ6</accession>
<keyword evidence="1" id="KW-0808">Transferase</keyword>
<feature type="domain" description="4'-phosphopantetheinyl transferase" evidence="2">
    <location>
        <begin position="11"/>
        <end position="113"/>
    </location>
</feature>
<protein>
    <recommendedName>
        <fullName evidence="2">4'-phosphopantetheinyl transferase domain-containing protein</fullName>
    </recommendedName>
</protein>
<proteinExistence type="predicted"/>